<organism evidence="1 2">
    <name type="scientific">Yinghuangia aomiensis</name>
    <dbReference type="NCBI Taxonomy" id="676205"/>
    <lineage>
        <taxon>Bacteria</taxon>
        <taxon>Bacillati</taxon>
        <taxon>Actinomycetota</taxon>
        <taxon>Actinomycetes</taxon>
        <taxon>Kitasatosporales</taxon>
        <taxon>Streptomycetaceae</taxon>
        <taxon>Yinghuangia</taxon>
    </lineage>
</organism>
<evidence type="ECO:0000313" key="2">
    <source>
        <dbReference type="Proteomes" id="UP001500466"/>
    </source>
</evidence>
<dbReference type="EMBL" id="BAABHS010000001">
    <property type="protein sequence ID" value="GAA4947956.1"/>
    <property type="molecule type" value="Genomic_DNA"/>
</dbReference>
<evidence type="ECO:0000313" key="1">
    <source>
        <dbReference type="EMBL" id="GAA4947956.1"/>
    </source>
</evidence>
<proteinExistence type="predicted"/>
<comment type="caution">
    <text evidence="1">The sequence shown here is derived from an EMBL/GenBank/DDBJ whole genome shotgun (WGS) entry which is preliminary data.</text>
</comment>
<accession>A0ABP9GM86</accession>
<keyword evidence="2" id="KW-1185">Reference proteome</keyword>
<protein>
    <recommendedName>
        <fullName evidence="3">Transposase</fullName>
    </recommendedName>
</protein>
<evidence type="ECO:0008006" key="3">
    <source>
        <dbReference type="Google" id="ProtNLM"/>
    </source>
</evidence>
<reference evidence="2" key="1">
    <citation type="journal article" date="2019" name="Int. J. Syst. Evol. Microbiol.">
        <title>The Global Catalogue of Microorganisms (GCM) 10K type strain sequencing project: providing services to taxonomists for standard genome sequencing and annotation.</title>
        <authorList>
            <consortium name="The Broad Institute Genomics Platform"/>
            <consortium name="The Broad Institute Genome Sequencing Center for Infectious Disease"/>
            <person name="Wu L."/>
            <person name="Ma J."/>
        </authorList>
    </citation>
    <scope>NUCLEOTIDE SEQUENCE [LARGE SCALE GENOMIC DNA]</scope>
    <source>
        <strain evidence="2">JCM 17986</strain>
    </source>
</reference>
<dbReference type="Proteomes" id="UP001500466">
    <property type="component" value="Unassembled WGS sequence"/>
</dbReference>
<gene>
    <name evidence="1" type="ORF">GCM10023205_04960</name>
</gene>
<dbReference type="RefSeq" id="WP_345673526.1">
    <property type="nucleotide sequence ID" value="NZ_BAABHS010000001.1"/>
</dbReference>
<sequence length="97" mass="11307">MQYKPQLYTHPTRDKHLLMRWKGRFRCLSMSRMHQLQVVLRHLDRVAHVGWLIATDEAQVVHPRDSPLEPWPAPGHVNAAMFLHTARRPAAPERTGT</sequence>
<name>A0ABP9GM86_9ACTN</name>